<accession>A0AAV2JCT8</accession>
<protein>
    <recommendedName>
        <fullName evidence="7">HEAT repeat-containing protein 1</fullName>
    </recommendedName>
</protein>
<dbReference type="Proteomes" id="UP001497482">
    <property type="component" value="Chromosome 12"/>
</dbReference>
<evidence type="ECO:0000313" key="12">
    <source>
        <dbReference type="Proteomes" id="UP001497482"/>
    </source>
</evidence>
<dbReference type="GO" id="GO:0000462">
    <property type="term" value="P:maturation of SSU-rRNA from tricistronic rRNA transcript (SSU-rRNA, 5.8S rRNA, LSU-rRNA)"/>
    <property type="evidence" value="ECO:0007669"/>
    <property type="project" value="TreeGrafter"/>
</dbReference>
<evidence type="ECO:0000256" key="8">
    <source>
        <dbReference type="SAM" id="Coils"/>
    </source>
</evidence>
<reference evidence="11 12" key="1">
    <citation type="submission" date="2024-04" db="EMBL/GenBank/DDBJ databases">
        <authorList>
            <person name="Waldvogel A.-M."/>
            <person name="Schoenle A."/>
        </authorList>
    </citation>
    <scope>NUCLEOTIDE SEQUENCE [LARGE SCALE GENOMIC DNA]</scope>
</reference>
<keyword evidence="5 7" id="KW-0539">Nucleus</keyword>
<evidence type="ECO:0000256" key="9">
    <source>
        <dbReference type="SAM" id="MobiDB-lite"/>
    </source>
</evidence>
<dbReference type="GO" id="GO:0030686">
    <property type="term" value="C:90S preribosome"/>
    <property type="evidence" value="ECO:0007669"/>
    <property type="project" value="TreeGrafter"/>
</dbReference>
<dbReference type="PANTHER" id="PTHR13457">
    <property type="entry name" value="BAP28"/>
    <property type="match status" value="1"/>
</dbReference>
<dbReference type="Gene3D" id="1.25.10.10">
    <property type="entry name" value="Leucine-rich Repeat Variant"/>
    <property type="match status" value="3"/>
</dbReference>
<dbReference type="InterPro" id="IPR011989">
    <property type="entry name" value="ARM-like"/>
</dbReference>
<evidence type="ECO:0000256" key="1">
    <source>
        <dbReference type="ARBA" id="ARBA00004604"/>
    </source>
</evidence>
<dbReference type="EMBL" id="OZ035834">
    <property type="protein sequence ID" value="CAL1575428.1"/>
    <property type="molecule type" value="Genomic_DNA"/>
</dbReference>
<feature type="coiled-coil region" evidence="8">
    <location>
        <begin position="1073"/>
        <end position="1100"/>
    </location>
</feature>
<name>A0AAV2JCT8_KNICA</name>
<evidence type="ECO:0000256" key="3">
    <source>
        <dbReference type="ARBA" id="ARBA00022517"/>
    </source>
</evidence>
<feature type="region of interest" description="Disordered" evidence="9">
    <location>
        <begin position="12"/>
        <end position="47"/>
    </location>
</feature>
<sequence>MVLYTAHHCTRPAFPSQIPGPSHHSTRSSQTAAPHRPPCLTTPVLPDPVLTDPVLTDSVLTDLGPQDPGLTDPVLTVPVLTDPGPHRPRSHSPRVLPDSVSRIFSFLNEEVQQEVLSSMFDVLEDQPSAETAQTVASVFKQISLDAQLVASELCPEKMTTTTVQQTRRSRMSRKAADRVQPAGSAVPWSRVTLILELLQHKKKLRRSQNLVPPLFSLLQRRLEVSEEDLSSIEYTKQLLLNCLLSVCSKLSPEGAPILPEVLDPDRFSVELVVQCIRSSEMSQTHHQALLLLSAVASIYPEKVLLNIMPIFTFMGANILRLDDSYSFRVIQKTVSMVIPAVLKAQDSSPSSPSPHTLSVVTRILDVFVDALPHVPEHRRVPVLQQLLSTVGPQDFLWVLLGLMCKQHTTTTAAARPTAEDKDSSQKHWDLWLSICCEFSPKVQIQTVVQVLVFLQSLPHQQEQESTSSRRRSVPQEENLQELIFNTETHSSKHLRHFVFENLSFCCALLGSRRFLQQVVDQSKSEEEEQEEAQQQRLLEQTLLYIQSVAQNLELNSDKPTSKFWRILLNKSYELLDKVVALLPSGSFVAVTRGLMGNEVPNVRRKALELFNNKLQQKNWDQHQSSLGLSSDLLALVSSSSESSLNRQTALFSLKLLCRLCGEANPQAFIPVMTVAMGVVMATHEERNVKATALQCVAECVTALKALAIPQLPSLVPLVVSSLKATPLTSSSELYVLSCVIALQKIMETLASFTSPYLQDITDQVCGLSSLCTVTPPLAARLATLKSTIATKIPSRVLLPTATVVYERLVLDRQGPVVALMSILQQHIGHMDRDQVSLHQSELTSFFLTALDFRATHTQEEVEQVEGAVVDALVSLVLKLSEVTFKPLFYKLLDWSRTAPGGSAERLLTFLRVCSSLAQTLKGLFVLFSGNLLKLISDLLQPHAPSLFSSQEHQCLMMSLVLDVLHKIFLYDTSKSVSVDSKRALLEPLVDQLENLQGAHRSSLRQSLILCLGQFCVSLSDDQDWKNLNQRVLMKTRSQEEQVRLSALAAVLELCSKLRENYLLLLPETIPFLSELMEDESEEVEKEVQRVVQEMENVLGEPLQNYF</sequence>
<feature type="domain" description="BP28 C-terminal" evidence="10">
    <location>
        <begin position="832"/>
        <end position="975"/>
    </location>
</feature>
<dbReference type="InterPro" id="IPR016024">
    <property type="entry name" value="ARM-type_fold"/>
</dbReference>
<gene>
    <name evidence="11" type="ORF">KC01_LOCUS7008</name>
</gene>
<dbReference type="InterPro" id="IPR040191">
    <property type="entry name" value="UTP10"/>
</dbReference>
<evidence type="ECO:0000313" key="11">
    <source>
        <dbReference type="EMBL" id="CAL1575428.1"/>
    </source>
</evidence>
<comment type="similarity">
    <text evidence="2 7">Belongs to the HEATR1/UTP10 family.</text>
</comment>
<keyword evidence="3 7" id="KW-0690">Ribosome biogenesis</keyword>
<dbReference type="SUPFAM" id="SSF48371">
    <property type="entry name" value="ARM repeat"/>
    <property type="match status" value="1"/>
</dbReference>
<dbReference type="Pfam" id="PF23243">
    <property type="entry name" value="HEAT_HEATR1"/>
    <property type="match status" value="1"/>
</dbReference>
<dbReference type="GO" id="GO:0034455">
    <property type="term" value="C:t-UTP complex"/>
    <property type="evidence" value="ECO:0007669"/>
    <property type="project" value="TreeGrafter"/>
</dbReference>
<evidence type="ECO:0000259" key="10">
    <source>
        <dbReference type="SMART" id="SM01036"/>
    </source>
</evidence>
<dbReference type="PANTHER" id="PTHR13457:SF1">
    <property type="entry name" value="HEAT REPEAT-CONTAINING PROTEIN 1"/>
    <property type="match status" value="1"/>
</dbReference>
<evidence type="ECO:0000256" key="5">
    <source>
        <dbReference type="ARBA" id="ARBA00023242"/>
    </source>
</evidence>
<comment type="subcellular location">
    <subcellularLocation>
        <location evidence="1 7">Nucleus</location>
        <location evidence="1 7">Nucleolus</location>
    </subcellularLocation>
</comment>
<dbReference type="GO" id="GO:0032040">
    <property type="term" value="C:small-subunit processome"/>
    <property type="evidence" value="ECO:0007669"/>
    <property type="project" value="TreeGrafter"/>
</dbReference>
<evidence type="ECO:0000256" key="4">
    <source>
        <dbReference type="ARBA" id="ARBA00022552"/>
    </source>
</evidence>
<dbReference type="GO" id="GO:0030515">
    <property type="term" value="F:snoRNA binding"/>
    <property type="evidence" value="ECO:0007669"/>
    <property type="project" value="TreeGrafter"/>
</dbReference>
<dbReference type="AlphaFoldDB" id="A0AAV2JCT8"/>
<keyword evidence="4 7" id="KW-0698">rRNA processing</keyword>
<dbReference type="InterPro" id="IPR012954">
    <property type="entry name" value="BP28_C_dom"/>
</dbReference>
<proteinExistence type="inferred from homology"/>
<keyword evidence="6 7" id="KW-0687">Ribonucleoprotein</keyword>
<dbReference type="SMART" id="SM01036">
    <property type="entry name" value="BP28CT"/>
    <property type="match status" value="1"/>
</dbReference>
<evidence type="ECO:0000256" key="6">
    <source>
        <dbReference type="ARBA" id="ARBA00023274"/>
    </source>
</evidence>
<keyword evidence="8" id="KW-0175">Coiled coil</keyword>
<dbReference type="GO" id="GO:0045943">
    <property type="term" value="P:positive regulation of transcription by RNA polymerase I"/>
    <property type="evidence" value="ECO:0007669"/>
    <property type="project" value="TreeGrafter"/>
</dbReference>
<dbReference type="InterPro" id="IPR056473">
    <property type="entry name" value="HEAT_Utp10/HEAT1"/>
</dbReference>
<comment type="function">
    <text evidence="7">Involved in nucleolar processing of pre-18S ribosomal RNA.</text>
</comment>
<organism evidence="11 12">
    <name type="scientific">Knipowitschia caucasica</name>
    <name type="common">Caucasian dwarf goby</name>
    <name type="synonym">Pomatoschistus caucasicus</name>
    <dbReference type="NCBI Taxonomy" id="637954"/>
    <lineage>
        <taxon>Eukaryota</taxon>
        <taxon>Metazoa</taxon>
        <taxon>Chordata</taxon>
        <taxon>Craniata</taxon>
        <taxon>Vertebrata</taxon>
        <taxon>Euteleostomi</taxon>
        <taxon>Actinopterygii</taxon>
        <taxon>Neopterygii</taxon>
        <taxon>Teleostei</taxon>
        <taxon>Neoteleostei</taxon>
        <taxon>Acanthomorphata</taxon>
        <taxon>Gobiaria</taxon>
        <taxon>Gobiiformes</taxon>
        <taxon>Gobioidei</taxon>
        <taxon>Gobiidae</taxon>
        <taxon>Gobiinae</taxon>
        <taxon>Knipowitschia</taxon>
    </lineage>
</organism>
<dbReference type="Pfam" id="PF08146">
    <property type="entry name" value="BP28CT"/>
    <property type="match status" value="1"/>
</dbReference>
<evidence type="ECO:0000256" key="2">
    <source>
        <dbReference type="ARBA" id="ARBA00010559"/>
    </source>
</evidence>
<evidence type="ECO:0000256" key="7">
    <source>
        <dbReference type="RuleBase" id="RU367065"/>
    </source>
</evidence>
<keyword evidence="12" id="KW-1185">Reference proteome</keyword>